<dbReference type="SMART" id="SM00028">
    <property type="entry name" value="TPR"/>
    <property type="match status" value="6"/>
</dbReference>
<dbReference type="Pfam" id="PF13432">
    <property type="entry name" value="TPR_16"/>
    <property type="match status" value="1"/>
</dbReference>
<sequence length="426" mass="49772">MNNDAEKMFDAIRENEQEKALVYFNESLKKAKIEKDIEGLAEFARSLHMAGFLEQSKESYLLLQELAPEIEEWNLFLAEIAIDQNQTDSGLDLLLQFDEESELYPNALLMLADAYQTMGLYEVSEHKIKEAMRILPDEPVLVYALAQLYHTSGKYKEAIILYEQLVEEETQDLWQENLFILLADCHNAIGNFEEGIDYLEQIYQEDHTSDSLFQLGFAYLQLKQFPRAVQIFEQLLEMDPDYNSAYFYLAESLDEEHRHEEALDAIQKGIDIDPYQPEFFLFQAKLYLKLSEENEAEKSLDQVLHLDPDLMEAKLLKIDLLIGQESYDEVIQMIETEDNEGIYHPNYEWRLAKVYNEIEEFVKAAAHFDKAYLTLADNLSFLEDYSEFLREEANDTKLAELVAKALMLDPNHTYFNELRENLLTSE</sequence>
<protein>
    <submittedName>
        <fullName evidence="4">Tetratricopeptide repeat protein</fullName>
    </submittedName>
</protein>
<evidence type="ECO:0000256" key="2">
    <source>
        <dbReference type="ARBA" id="ARBA00022803"/>
    </source>
</evidence>
<name>A0A3Q9BNJ2_9LACT</name>
<reference evidence="5" key="1">
    <citation type="submission" date="2018-12" db="EMBL/GenBank/DDBJ databases">
        <title>Complete genome sequencing of Jeotgalibaca sp. H21T32.</title>
        <authorList>
            <person name="Bae J.-W."/>
            <person name="Lee S.-Y."/>
        </authorList>
    </citation>
    <scope>NUCLEOTIDE SEQUENCE [LARGE SCALE GENOMIC DNA]</scope>
    <source>
        <strain evidence="5">H21T32</strain>
    </source>
</reference>
<dbReference type="Proteomes" id="UP000273326">
    <property type="component" value="Chromosome"/>
</dbReference>
<dbReference type="Pfam" id="PF13176">
    <property type="entry name" value="TPR_7"/>
    <property type="match status" value="1"/>
</dbReference>
<dbReference type="PROSITE" id="PS50005">
    <property type="entry name" value="TPR"/>
    <property type="match status" value="4"/>
</dbReference>
<keyword evidence="1" id="KW-0677">Repeat</keyword>
<evidence type="ECO:0000256" key="1">
    <source>
        <dbReference type="ARBA" id="ARBA00022737"/>
    </source>
</evidence>
<feature type="repeat" description="TPR" evidence="3">
    <location>
        <begin position="209"/>
        <end position="242"/>
    </location>
</feature>
<dbReference type="OrthoDB" id="2080803at2"/>
<evidence type="ECO:0000313" key="5">
    <source>
        <dbReference type="Proteomes" id="UP000273326"/>
    </source>
</evidence>
<dbReference type="AlphaFoldDB" id="A0A3Q9BNJ2"/>
<dbReference type="Gene3D" id="1.25.40.10">
    <property type="entry name" value="Tetratricopeptide repeat domain"/>
    <property type="match status" value="3"/>
</dbReference>
<keyword evidence="5" id="KW-1185">Reference proteome</keyword>
<dbReference type="PANTHER" id="PTHR44943:SF8">
    <property type="entry name" value="TPR REPEAT-CONTAINING PROTEIN MJ0263"/>
    <property type="match status" value="1"/>
</dbReference>
<gene>
    <name evidence="4" type="ORF">EJN90_12050</name>
</gene>
<keyword evidence="2 3" id="KW-0802">TPR repeat</keyword>
<dbReference type="PANTHER" id="PTHR44943">
    <property type="entry name" value="CELLULOSE SYNTHASE OPERON PROTEIN C"/>
    <property type="match status" value="1"/>
</dbReference>
<proteinExistence type="predicted"/>
<feature type="repeat" description="TPR" evidence="3">
    <location>
        <begin position="139"/>
        <end position="172"/>
    </location>
</feature>
<dbReference type="SUPFAM" id="SSF48452">
    <property type="entry name" value="TPR-like"/>
    <property type="match status" value="1"/>
</dbReference>
<dbReference type="InterPro" id="IPR019734">
    <property type="entry name" value="TPR_rpt"/>
</dbReference>
<organism evidence="4 5">
    <name type="scientific">Jeotgalibaca ciconiae</name>
    <dbReference type="NCBI Taxonomy" id="2496265"/>
    <lineage>
        <taxon>Bacteria</taxon>
        <taxon>Bacillati</taxon>
        <taxon>Bacillota</taxon>
        <taxon>Bacilli</taxon>
        <taxon>Lactobacillales</taxon>
        <taxon>Carnobacteriaceae</taxon>
        <taxon>Jeotgalibaca</taxon>
    </lineage>
</organism>
<dbReference type="EMBL" id="CP034465">
    <property type="protein sequence ID" value="AZP05312.1"/>
    <property type="molecule type" value="Genomic_DNA"/>
</dbReference>
<dbReference type="InterPro" id="IPR051685">
    <property type="entry name" value="Ycf3/AcsC/BcsC/TPR_MFPF"/>
</dbReference>
<dbReference type="KEGG" id="jeh:EJN90_12050"/>
<evidence type="ECO:0000313" key="4">
    <source>
        <dbReference type="EMBL" id="AZP05312.1"/>
    </source>
</evidence>
<accession>A0A3Q9BNJ2</accession>
<evidence type="ECO:0000256" key="3">
    <source>
        <dbReference type="PROSITE-ProRule" id="PRU00339"/>
    </source>
</evidence>
<feature type="repeat" description="TPR" evidence="3">
    <location>
        <begin position="243"/>
        <end position="276"/>
    </location>
</feature>
<dbReference type="InterPro" id="IPR011990">
    <property type="entry name" value="TPR-like_helical_dom_sf"/>
</dbReference>
<dbReference type="PROSITE" id="PS50293">
    <property type="entry name" value="TPR_REGION"/>
    <property type="match status" value="1"/>
</dbReference>
<dbReference type="RefSeq" id="WP_126111580.1">
    <property type="nucleotide sequence ID" value="NZ_CP034465.1"/>
</dbReference>
<feature type="repeat" description="TPR" evidence="3">
    <location>
        <begin position="277"/>
        <end position="310"/>
    </location>
</feature>